<dbReference type="Pfam" id="PF06983">
    <property type="entry name" value="3-dmu-9_3-mt"/>
    <property type="match status" value="1"/>
</dbReference>
<comment type="caution">
    <text evidence="2">The sequence shown here is derived from an EMBL/GenBank/DDBJ whole genome shotgun (WGS) entry which is preliminary data.</text>
</comment>
<dbReference type="Gene3D" id="3.10.180.10">
    <property type="entry name" value="2,3-Dihydroxybiphenyl 1,2-Dioxygenase, domain 1"/>
    <property type="match status" value="1"/>
</dbReference>
<proteinExistence type="predicted"/>
<dbReference type="Proteomes" id="UP000249467">
    <property type="component" value="Unassembled WGS sequence"/>
</dbReference>
<dbReference type="InterPro" id="IPR029068">
    <property type="entry name" value="Glyas_Bleomycin-R_OHBP_Dase"/>
</dbReference>
<evidence type="ECO:0000313" key="3">
    <source>
        <dbReference type="Proteomes" id="UP000249467"/>
    </source>
</evidence>
<dbReference type="SUPFAM" id="SSF54593">
    <property type="entry name" value="Glyoxalase/Bleomycin resistance protein/Dihydroxybiphenyl dioxygenase"/>
    <property type="match status" value="1"/>
</dbReference>
<dbReference type="PANTHER" id="PTHR33990">
    <property type="entry name" value="PROTEIN YJDN-RELATED"/>
    <property type="match status" value="1"/>
</dbReference>
<organism evidence="2 3">
    <name type="scientific">Pseudanabaena frigida</name>
    <dbReference type="NCBI Taxonomy" id="945775"/>
    <lineage>
        <taxon>Bacteria</taxon>
        <taxon>Bacillati</taxon>
        <taxon>Cyanobacteriota</taxon>
        <taxon>Cyanophyceae</taxon>
        <taxon>Pseudanabaenales</taxon>
        <taxon>Pseudanabaenaceae</taxon>
        <taxon>Pseudanabaena</taxon>
    </lineage>
</organism>
<dbReference type="AlphaFoldDB" id="A0A2W4WP39"/>
<dbReference type="InterPro" id="IPR028973">
    <property type="entry name" value="PhnB-like"/>
</dbReference>
<reference evidence="2 3" key="2">
    <citation type="submission" date="2018-06" db="EMBL/GenBank/DDBJ databases">
        <title>Metagenomic assembly of (sub)arctic Cyanobacteria and their associated microbiome from non-axenic cultures.</title>
        <authorList>
            <person name="Baurain D."/>
        </authorList>
    </citation>
    <scope>NUCLEOTIDE SEQUENCE [LARGE SCALE GENOMIC DNA]</scope>
    <source>
        <strain evidence="2">ULC066bin1</strain>
    </source>
</reference>
<name>A0A2W4WP39_9CYAN</name>
<dbReference type="PANTHER" id="PTHR33990:SF1">
    <property type="entry name" value="PROTEIN YJDN"/>
    <property type="match status" value="1"/>
</dbReference>
<accession>A0A2W4WP39</accession>
<evidence type="ECO:0000313" key="2">
    <source>
        <dbReference type="EMBL" id="PZO44957.1"/>
    </source>
</evidence>
<gene>
    <name evidence="2" type="ORF">DCF19_00190</name>
</gene>
<reference evidence="2 3" key="1">
    <citation type="submission" date="2018-04" db="EMBL/GenBank/DDBJ databases">
        <authorList>
            <person name="Go L.Y."/>
            <person name="Mitchell J.A."/>
        </authorList>
    </citation>
    <scope>NUCLEOTIDE SEQUENCE [LARGE SCALE GENOMIC DNA]</scope>
    <source>
        <strain evidence="2">ULC066bin1</strain>
    </source>
</reference>
<evidence type="ECO:0000259" key="1">
    <source>
        <dbReference type="Pfam" id="PF06983"/>
    </source>
</evidence>
<dbReference type="EMBL" id="QBML01000001">
    <property type="protein sequence ID" value="PZO44957.1"/>
    <property type="molecule type" value="Genomic_DNA"/>
</dbReference>
<feature type="domain" description="PhnB-like" evidence="1">
    <location>
        <begin position="2"/>
        <end position="129"/>
    </location>
</feature>
<sequence>MKLNPYLHFNGQAEQALHFYAEVFDGSIGTISRFGESPMEVPDSQKELVMHAQLEFDGNTLMLCDSLQQPVTSGDNLSLSINLIQDVETANRIFNSLSKDGTVIMPLAKAFWGAVFGMAIDRFGVRWMVNCEVSS</sequence>
<dbReference type="CDD" id="cd06588">
    <property type="entry name" value="PhnB_like"/>
    <property type="match status" value="1"/>
</dbReference>
<protein>
    <submittedName>
        <fullName evidence="2">VOC family protein</fullName>
    </submittedName>
</protein>